<evidence type="ECO:0000256" key="2">
    <source>
        <dbReference type="ARBA" id="ARBA00023125"/>
    </source>
</evidence>
<dbReference type="Proteomes" id="UP000509367">
    <property type="component" value="Chromosome"/>
</dbReference>
<reference evidence="5 6" key="1">
    <citation type="submission" date="2020-06" db="EMBL/GenBank/DDBJ databases">
        <title>Oricola thermophila sp. nov. isolated from a tidal sediments.</title>
        <authorList>
            <person name="Kwon K.K."/>
            <person name="Yang S.-H."/>
            <person name="Park M.-J."/>
        </authorList>
    </citation>
    <scope>NUCLEOTIDE SEQUENCE [LARGE SCALE GENOMIC DNA]</scope>
    <source>
        <strain evidence="5 6">MEBiC13590</strain>
    </source>
</reference>
<dbReference type="GO" id="GO:0000976">
    <property type="term" value="F:transcription cis-regulatory region binding"/>
    <property type="evidence" value="ECO:0007669"/>
    <property type="project" value="TreeGrafter"/>
</dbReference>
<evidence type="ECO:0000313" key="6">
    <source>
        <dbReference type="Proteomes" id="UP000509367"/>
    </source>
</evidence>
<dbReference type="Pfam" id="PF13377">
    <property type="entry name" value="Peripla_BP_3"/>
    <property type="match status" value="1"/>
</dbReference>
<dbReference type="RefSeq" id="WP_175277342.1">
    <property type="nucleotide sequence ID" value="NZ_CP054836.1"/>
</dbReference>
<dbReference type="KEGG" id="orm:HTY61_13780"/>
<dbReference type="Pfam" id="PF00356">
    <property type="entry name" value="LacI"/>
    <property type="match status" value="1"/>
</dbReference>
<dbReference type="Gene3D" id="1.10.260.40">
    <property type="entry name" value="lambda repressor-like DNA-binding domains"/>
    <property type="match status" value="1"/>
</dbReference>
<dbReference type="AlphaFoldDB" id="A0A6N1VER5"/>
<dbReference type="InterPro" id="IPR000843">
    <property type="entry name" value="HTH_LacI"/>
</dbReference>
<protein>
    <submittedName>
        <fullName evidence="5">Substrate-binding domain-containing protein</fullName>
    </submittedName>
</protein>
<keyword evidence="1" id="KW-0805">Transcription regulation</keyword>
<feature type="domain" description="HTH lacI-type" evidence="4">
    <location>
        <begin position="1"/>
        <end position="55"/>
    </location>
</feature>
<evidence type="ECO:0000256" key="3">
    <source>
        <dbReference type="ARBA" id="ARBA00023163"/>
    </source>
</evidence>
<sequence length="343" mass="37873">MNLKELSEKLGLSQTTVSRALNGYPEVSEKTRERVLEFARMMNYRPNSNARRLAIGRSNTIGHVAPLSDHDMINPHFTDFIAGAGEVYNERGYDMLISVTNDGDEEQVYRKLARDRRVDGVILHGPKADDSRIELLRELKLPFVVHGRMAGPAEGYCWVDVNNRRAFRKAAEYLLKAGHRRIGLINGLEYFAFATRRREGLESALAEYGIAPDPDIMFSGEMIEPNGFAAMTRFLAHPNPPTAVLCASVLTAIGAMRALQARGLSVGHDVSLVAYDDCLSFLPSTGEDPSMTVMRSSIRLAGRHCANMLIDQIEKKPGEQHLLLEAEFVVGASTGPVSQKATS</sequence>
<proteinExistence type="predicted"/>
<keyword evidence="6" id="KW-1185">Reference proteome</keyword>
<dbReference type="SUPFAM" id="SSF47413">
    <property type="entry name" value="lambda repressor-like DNA-binding domains"/>
    <property type="match status" value="1"/>
</dbReference>
<dbReference type="CDD" id="cd01392">
    <property type="entry name" value="HTH_LacI"/>
    <property type="match status" value="1"/>
</dbReference>
<dbReference type="InterPro" id="IPR010982">
    <property type="entry name" value="Lambda_DNA-bd_dom_sf"/>
</dbReference>
<dbReference type="PANTHER" id="PTHR30146">
    <property type="entry name" value="LACI-RELATED TRANSCRIPTIONAL REPRESSOR"/>
    <property type="match status" value="1"/>
</dbReference>
<accession>A0A6N1VER5</accession>
<dbReference type="Gene3D" id="3.40.50.2300">
    <property type="match status" value="2"/>
</dbReference>
<dbReference type="InterPro" id="IPR046335">
    <property type="entry name" value="LacI/GalR-like_sensor"/>
</dbReference>
<dbReference type="SUPFAM" id="SSF53822">
    <property type="entry name" value="Periplasmic binding protein-like I"/>
    <property type="match status" value="1"/>
</dbReference>
<dbReference type="CDD" id="cd20010">
    <property type="entry name" value="PBP1_AglR-like"/>
    <property type="match status" value="1"/>
</dbReference>
<evidence type="ECO:0000256" key="1">
    <source>
        <dbReference type="ARBA" id="ARBA00023015"/>
    </source>
</evidence>
<evidence type="ECO:0000259" key="4">
    <source>
        <dbReference type="PROSITE" id="PS50932"/>
    </source>
</evidence>
<keyword evidence="3" id="KW-0804">Transcription</keyword>
<dbReference type="PANTHER" id="PTHR30146:SF109">
    <property type="entry name" value="HTH-TYPE TRANSCRIPTIONAL REGULATOR GALS"/>
    <property type="match status" value="1"/>
</dbReference>
<evidence type="ECO:0000313" key="5">
    <source>
        <dbReference type="EMBL" id="QKV19450.1"/>
    </source>
</evidence>
<dbReference type="InterPro" id="IPR028082">
    <property type="entry name" value="Peripla_BP_I"/>
</dbReference>
<keyword evidence="2" id="KW-0238">DNA-binding</keyword>
<dbReference type="PROSITE" id="PS50932">
    <property type="entry name" value="HTH_LACI_2"/>
    <property type="match status" value="1"/>
</dbReference>
<dbReference type="SMART" id="SM00354">
    <property type="entry name" value="HTH_LACI"/>
    <property type="match status" value="1"/>
</dbReference>
<name>A0A6N1VER5_9HYPH</name>
<organism evidence="5 6">
    <name type="scientific">Oricola thermophila</name>
    <dbReference type="NCBI Taxonomy" id="2742145"/>
    <lineage>
        <taxon>Bacteria</taxon>
        <taxon>Pseudomonadati</taxon>
        <taxon>Pseudomonadota</taxon>
        <taxon>Alphaproteobacteria</taxon>
        <taxon>Hyphomicrobiales</taxon>
        <taxon>Ahrensiaceae</taxon>
        <taxon>Oricola</taxon>
    </lineage>
</organism>
<dbReference type="EMBL" id="CP054836">
    <property type="protein sequence ID" value="QKV19450.1"/>
    <property type="molecule type" value="Genomic_DNA"/>
</dbReference>
<gene>
    <name evidence="5" type="ORF">HTY61_13780</name>
</gene>
<dbReference type="GO" id="GO:0003700">
    <property type="term" value="F:DNA-binding transcription factor activity"/>
    <property type="evidence" value="ECO:0007669"/>
    <property type="project" value="TreeGrafter"/>
</dbReference>